<dbReference type="EMBL" id="SJOL01007403">
    <property type="protein sequence ID" value="TGZ62748.1"/>
    <property type="molecule type" value="Genomic_DNA"/>
</dbReference>
<protein>
    <submittedName>
        <fullName evidence="1">Uncharacterized protein</fullName>
    </submittedName>
</protein>
<dbReference type="Proteomes" id="UP000308267">
    <property type="component" value="Unassembled WGS sequence"/>
</dbReference>
<comment type="caution">
    <text evidence="1">The sequence shown here is derived from an EMBL/GenBank/DDBJ whole genome shotgun (WGS) entry which is preliminary data.</text>
</comment>
<name>A0A4S2LPF6_OPIFE</name>
<organism evidence="1 2">
    <name type="scientific">Opisthorchis felineus</name>
    <dbReference type="NCBI Taxonomy" id="147828"/>
    <lineage>
        <taxon>Eukaryota</taxon>
        <taxon>Metazoa</taxon>
        <taxon>Spiralia</taxon>
        <taxon>Lophotrochozoa</taxon>
        <taxon>Platyhelminthes</taxon>
        <taxon>Trematoda</taxon>
        <taxon>Digenea</taxon>
        <taxon>Opisthorchiida</taxon>
        <taxon>Opisthorchiata</taxon>
        <taxon>Opisthorchiidae</taxon>
        <taxon>Opisthorchis</taxon>
    </lineage>
</organism>
<dbReference type="AlphaFoldDB" id="A0A4S2LPF6"/>
<evidence type="ECO:0000313" key="1">
    <source>
        <dbReference type="EMBL" id="TGZ62748.1"/>
    </source>
</evidence>
<sequence length="141" mass="15840">MVASYRLMIGLFWSMQKCAFGQLELGAHPIWSLSSTIPSILVHSGFHATSCQAYKPSELFCIVRLLYEVHKARVFVPKNPNFSRESVSQCCIYVLATDYSSVGGMSSRIPLSGPLYVQQHPLYHASSCFFGQYTLRTYVAM</sequence>
<proteinExistence type="predicted"/>
<accession>A0A4S2LPF6</accession>
<keyword evidence="2" id="KW-1185">Reference proteome</keyword>
<evidence type="ECO:0000313" key="2">
    <source>
        <dbReference type="Proteomes" id="UP000308267"/>
    </source>
</evidence>
<reference evidence="1 2" key="1">
    <citation type="journal article" date="2019" name="BMC Genomics">
        <title>New insights from Opisthorchis felineus genome: update on genomics of the epidemiologically important liver flukes.</title>
        <authorList>
            <person name="Ershov N.I."/>
            <person name="Mordvinov V.A."/>
            <person name="Prokhortchouk E.B."/>
            <person name="Pakharukova M.Y."/>
            <person name="Gunbin K.V."/>
            <person name="Ustyantsev K."/>
            <person name="Genaev M.A."/>
            <person name="Blinov A.G."/>
            <person name="Mazur A."/>
            <person name="Boulygina E."/>
            <person name="Tsygankova S."/>
            <person name="Khrameeva E."/>
            <person name="Chekanov N."/>
            <person name="Fan G."/>
            <person name="Xiao A."/>
            <person name="Zhang H."/>
            <person name="Xu X."/>
            <person name="Yang H."/>
            <person name="Solovyev V."/>
            <person name="Lee S.M."/>
            <person name="Liu X."/>
            <person name="Afonnikov D.A."/>
            <person name="Skryabin K.G."/>
        </authorList>
    </citation>
    <scope>NUCLEOTIDE SEQUENCE [LARGE SCALE GENOMIC DNA]</scope>
    <source>
        <strain evidence="1">AK-0245</strain>
        <tissue evidence="1">Whole organism</tissue>
    </source>
</reference>
<gene>
    <name evidence="1" type="ORF">CRM22_007271</name>
</gene>